<feature type="compositionally biased region" description="Basic and acidic residues" evidence="1">
    <location>
        <begin position="172"/>
        <end position="190"/>
    </location>
</feature>
<dbReference type="Proteomes" id="UP001194746">
    <property type="component" value="Unassembled WGS sequence"/>
</dbReference>
<reference evidence="2" key="2">
    <citation type="submission" date="2020-02" db="EMBL/GenBank/DDBJ databases">
        <authorList>
            <person name="Gilchrist C.L.M."/>
            <person name="Chooi Y.-H."/>
        </authorList>
    </citation>
    <scope>NUCLEOTIDE SEQUENCE</scope>
    <source>
        <strain evidence="2">MST-FP2251</strain>
    </source>
</reference>
<dbReference type="AlphaFoldDB" id="A0AAD4CHY0"/>
<accession>A0AAD4CHY0</accession>
<evidence type="ECO:0000313" key="2">
    <source>
        <dbReference type="EMBL" id="KAF9886809.1"/>
    </source>
</evidence>
<name>A0AAD4CHY0_ASPNN</name>
<dbReference type="EMBL" id="VCAU01000071">
    <property type="protein sequence ID" value="KAF9886809.1"/>
    <property type="molecule type" value="Genomic_DNA"/>
</dbReference>
<reference evidence="2" key="1">
    <citation type="journal article" date="2019" name="Beilstein J. Org. Chem.">
        <title>Nanangenines: drimane sesquiterpenoids as the dominant metabolite cohort of a novel Australian fungus, Aspergillus nanangensis.</title>
        <authorList>
            <person name="Lacey H.J."/>
            <person name="Gilchrist C.L.M."/>
            <person name="Crombie A."/>
            <person name="Kalaitzis J.A."/>
            <person name="Vuong D."/>
            <person name="Rutledge P.J."/>
            <person name="Turner P."/>
            <person name="Pitt J.I."/>
            <person name="Lacey E."/>
            <person name="Chooi Y.H."/>
            <person name="Piggott A.M."/>
        </authorList>
    </citation>
    <scope>NUCLEOTIDE SEQUENCE</scope>
    <source>
        <strain evidence="2">MST-FP2251</strain>
    </source>
</reference>
<comment type="caution">
    <text evidence="2">The sequence shown here is derived from an EMBL/GenBank/DDBJ whole genome shotgun (WGS) entry which is preliminary data.</text>
</comment>
<feature type="compositionally biased region" description="Basic residues" evidence="1">
    <location>
        <begin position="362"/>
        <end position="371"/>
    </location>
</feature>
<feature type="region of interest" description="Disordered" evidence="1">
    <location>
        <begin position="352"/>
        <end position="371"/>
    </location>
</feature>
<feature type="compositionally biased region" description="Basic and acidic residues" evidence="1">
    <location>
        <begin position="252"/>
        <end position="264"/>
    </location>
</feature>
<proteinExistence type="predicted"/>
<feature type="region of interest" description="Disordered" evidence="1">
    <location>
        <begin position="152"/>
        <end position="264"/>
    </location>
</feature>
<evidence type="ECO:0000313" key="3">
    <source>
        <dbReference type="Proteomes" id="UP001194746"/>
    </source>
</evidence>
<gene>
    <name evidence="2" type="ORF">FE257_011056</name>
</gene>
<protein>
    <submittedName>
        <fullName evidence="2">Uncharacterized protein</fullName>
    </submittedName>
</protein>
<organism evidence="2 3">
    <name type="scientific">Aspergillus nanangensis</name>
    <dbReference type="NCBI Taxonomy" id="2582783"/>
    <lineage>
        <taxon>Eukaryota</taxon>
        <taxon>Fungi</taxon>
        <taxon>Dikarya</taxon>
        <taxon>Ascomycota</taxon>
        <taxon>Pezizomycotina</taxon>
        <taxon>Eurotiomycetes</taxon>
        <taxon>Eurotiomycetidae</taxon>
        <taxon>Eurotiales</taxon>
        <taxon>Aspergillaceae</taxon>
        <taxon>Aspergillus</taxon>
        <taxon>Aspergillus subgen. Circumdati</taxon>
    </lineage>
</organism>
<sequence length="540" mass="60774">MGMGARKSLPVEEDVPSAPHLMKEMLDENHLIPSRRDREFTIFLDLSQDYHNEFISLLREYVVTYGFSWQELKDSGAERRKCAERFTADHGDKYWGSEESRKKYLSAEALEVQEELCMYPAREEEITRTIEILLERKAKQYCKSADKPLIEATELPDNKTPSANVAVRKPKRRDDRREHKEQKAKNKTQDGTKGSLPVQDNTVDLVPSRTLTRAKTPAPRDTHQPKSAKKKAKKETEDVDSSSGGSPVQVIRNRERAKTPGPRDIRISNAMKTKQQEHVIEGYPIRESSVEEVPKRQRAKSLAPSDIYLLKSAKRKAQENSSDESSVEWMGSSQRAQTVAQRDINLFKSIADPEQEAPLSKKPGKKQKCKRTCVKPGMGGSDGDLPAPFGIVEASSPIRVESKYEKATTFLVSASNQQMAPVWVPFQSFISVSAFLEHLVDECRIPEVGSPQAQSGSPKATTISDKITSWQSNASIPVVVAASVTFPWSGFSIRVRQGKDQDLEIVMEELEKSWKINEENQDSTLPNATFRISVMLHFIG</sequence>
<keyword evidence="3" id="KW-1185">Reference proteome</keyword>
<evidence type="ECO:0000256" key="1">
    <source>
        <dbReference type="SAM" id="MobiDB-lite"/>
    </source>
</evidence>